<reference evidence="3" key="2">
    <citation type="submission" date="2013-12" db="EMBL/GenBank/DDBJ databases">
        <title>Evolution of pathogenesis and genome organization in the Tremellales.</title>
        <authorList>
            <person name="Cuomo C."/>
            <person name="Litvintseva A."/>
            <person name="Heitman J."/>
            <person name="Chen Y."/>
            <person name="Sun S."/>
            <person name="Springer D."/>
            <person name="Dromer F."/>
            <person name="Young S."/>
            <person name="Zeng Q."/>
            <person name="Chapman S."/>
            <person name="Gujja S."/>
            <person name="Saif S."/>
            <person name="Birren B."/>
        </authorList>
    </citation>
    <scope>NUCLEOTIDE SEQUENCE [LARGE SCALE GENOMIC DNA]</scope>
    <source>
        <strain evidence="3">BCC8398</strain>
    </source>
</reference>
<dbReference type="OrthoDB" id="5541797at2759"/>
<feature type="compositionally biased region" description="Polar residues" evidence="1">
    <location>
        <begin position="138"/>
        <end position="148"/>
    </location>
</feature>
<reference evidence="2 3" key="1">
    <citation type="submission" date="2013-07" db="EMBL/GenBank/DDBJ databases">
        <title>The Genome Sequence of Cryptococcus heveanensis BCC8398.</title>
        <authorList>
            <consortium name="The Broad Institute Genome Sequencing Platform"/>
            <person name="Cuomo C."/>
            <person name="Litvintseva A."/>
            <person name="Chen Y."/>
            <person name="Heitman J."/>
            <person name="Sun S."/>
            <person name="Springer D."/>
            <person name="Dromer F."/>
            <person name="Young S.K."/>
            <person name="Zeng Q."/>
            <person name="Gargeya S."/>
            <person name="Fitzgerald M."/>
            <person name="Abouelleil A."/>
            <person name="Alvarado L."/>
            <person name="Berlin A.M."/>
            <person name="Chapman S.B."/>
            <person name="Dewar J."/>
            <person name="Goldberg J."/>
            <person name="Griggs A."/>
            <person name="Gujja S."/>
            <person name="Hansen M."/>
            <person name="Howarth C."/>
            <person name="Imamovic A."/>
            <person name="Larimer J."/>
            <person name="McCowan C."/>
            <person name="Murphy C."/>
            <person name="Pearson M."/>
            <person name="Priest M."/>
            <person name="Roberts A."/>
            <person name="Saif S."/>
            <person name="Shea T."/>
            <person name="Sykes S."/>
            <person name="Wortman J."/>
            <person name="Nusbaum C."/>
            <person name="Birren B."/>
        </authorList>
    </citation>
    <scope>NUCLEOTIDE SEQUENCE [LARGE SCALE GENOMIC DNA]</scope>
    <source>
        <strain evidence="2 3">BCC8398</strain>
    </source>
</reference>
<keyword evidence="3" id="KW-1185">Reference proteome</keyword>
<sequence length="297" mass="32428">MSKPAASLNAAAKAAFKSASAPALASGSARPRTYTAGQASRMPKHAQPNYLLLHDIPRTVLPSDIVRALKDSGAVDASFTASSLTPPPPSLPKAPSMTRTWHLTLPSYAHANEVHNLLNAQPLFSSTSSSSSSSSFTRNLPSGPRTSGSFASDGTLILKHHAQFIDSPSSSWIADLIRRSIEERDPKERERDAATERGFTAEWVMQRGYSGRRVVIKGLPGGVKDEQVRKLGKDCGVLDGREGVKRLPPSRYSLVSTYCLTTESVSDAYRLARKLHMRWYKSIVHGEKYLMFAEVVY</sequence>
<protein>
    <submittedName>
        <fullName evidence="2">Uncharacterized protein</fullName>
    </submittedName>
</protein>
<organism evidence="2 3">
    <name type="scientific">Kwoniella heveanensis BCC8398</name>
    <dbReference type="NCBI Taxonomy" id="1296120"/>
    <lineage>
        <taxon>Eukaryota</taxon>
        <taxon>Fungi</taxon>
        <taxon>Dikarya</taxon>
        <taxon>Basidiomycota</taxon>
        <taxon>Agaricomycotina</taxon>
        <taxon>Tremellomycetes</taxon>
        <taxon>Tremellales</taxon>
        <taxon>Cryptococcaceae</taxon>
        <taxon>Kwoniella</taxon>
    </lineage>
</organism>
<gene>
    <name evidence="2" type="ORF">I316_05848</name>
</gene>
<evidence type="ECO:0000313" key="3">
    <source>
        <dbReference type="Proteomes" id="UP000092666"/>
    </source>
</evidence>
<feature type="compositionally biased region" description="Low complexity" evidence="1">
    <location>
        <begin position="127"/>
        <end position="137"/>
    </location>
</feature>
<dbReference type="AlphaFoldDB" id="A0A1B9GN69"/>
<feature type="region of interest" description="Disordered" evidence="1">
    <location>
        <begin position="127"/>
        <end position="148"/>
    </location>
</feature>
<name>A0A1B9GN69_9TREE</name>
<proteinExistence type="predicted"/>
<dbReference type="EMBL" id="KI669508">
    <property type="protein sequence ID" value="OCF32423.1"/>
    <property type="molecule type" value="Genomic_DNA"/>
</dbReference>
<evidence type="ECO:0000313" key="2">
    <source>
        <dbReference type="EMBL" id="OCF32423.1"/>
    </source>
</evidence>
<evidence type="ECO:0000256" key="1">
    <source>
        <dbReference type="SAM" id="MobiDB-lite"/>
    </source>
</evidence>
<accession>A0A1B9GN69</accession>
<dbReference type="Proteomes" id="UP000092666">
    <property type="component" value="Unassembled WGS sequence"/>
</dbReference>